<evidence type="ECO:0000256" key="1">
    <source>
        <dbReference type="SAM" id="MobiDB-lite"/>
    </source>
</evidence>
<dbReference type="Proteomes" id="UP000594984">
    <property type="component" value="Segment"/>
</dbReference>
<evidence type="ECO:0000313" key="3">
    <source>
        <dbReference type="Proteomes" id="UP000594984"/>
    </source>
</evidence>
<name>A0A7T1TTI7_9CAUD</name>
<organism evidence="2 3">
    <name type="scientific">Mycobacterium phage phiT46-1</name>
    <dbReference type="NCBI Taxonomy" id="2775045"/>
    <lineage>
        <taxon>Viruses</taxon>
        <taxon>Duplodnaviria</taxon>
        <taxon>Heunggongvirae</taxon>
        <taxon>Uroviricota</taxon>
        <taxon>Caudoviricetes</taxon>
        <taxon>Mycoabscvirus</taxon>
        <taxon>Mycoabscvirus phiT46-1</taxon>
    </lineage>
</organism>
<dbReference type="KEGG" id="vg:63911379"/>
<proteinExistence type="predicted"/>
<keyword evidence="3" id="KW-1185">Reference proteome</keyword>
<gene>
    <name evidence="2" type="primary">22</name>
    <name evidence="2" type="ORF">PHIT46-1_22</name>
</gene>
<accession>A0A7T1TTI7</accession>
<feature type="compositionally biased region" description="Basic and acidic residues" evidence="1">
    <location>
        <begin position="1"/>
        <end position="13"/>
    </location>
</feature>
<sequence length="708" mass="72957">MPRSVDKFPEKRGAGATSLHNPLRSQLDYESALADTARQAGDKIRGAISGALDDIVDVIHEFTGLDLDELKSALDGIDLGNPGAILAKIVELAGNALGFNGLLPSSWIADVVEDLTRGAGEFLTADSVAGNPFMQWDPGAAGWESGGAGKMTANGTQQSVRGEIFDVVPGNVVKLPAGTRWSGLTAAPGSNPIKVGFAVWDAAGNVLPDVIRGQIQPSTPSSSWQGIPTTDWIVPTGVARAAALIELDSGALSGDVWFSNVTPHKTNKIPPDLLKSLVEGGQDFAEDVQKTWDAFWNGVFGANATGKTPDDVKTASAHVTAVASDANAAAQFASSMVIRPRRSPRWVSTGTHDDVSFAIAMAQTMFTPALGDITYIPITPDTDRVYKALKFGLVGNAMTNLYVGVYKIEYDGTLTRTVDLGDKKSALTASKVQTFAIPGGVSVGRGETVFIAVRQVGGTAGQMFTTPSLLQVTEVVQPVPTYITEKNNTGTGLPATISGAIVRSESAPAWGALGETLEDSPWTDYTAPGWYTYLFGAESRYVYIAGSSAGGGGGGGDGGWDKPGEGGRRGTWSALSLERGVGIPWDVPGLDVYVPAPGAGSPSRETNGSPGEALIVRLSTAPGTVLLNIPGGNGGRLAYGGFFNRDPVGEAQTNYPFFGRLFVGGLAAPKDANGNSPGGGGGGGDGGVGGNARAGRPGGAGFCAIRTA</sequence>
<protein>
    <submittedName>
        <fullName evidence="2">Minor tail protein</fullName>
    </submittedName>
</protein>
<feature type="region of interest" description="Disordered" evidence="1">
    <location>
        <begin position="1"/>
        <end position="20"/>
    </location>
</feature>
<evidence type="ECO:0000313" key="2">
    <source>
        <dbReference type="EMBL" id="QPP19656.1"/>
    </source>
</evidence>
<dbReference type="EMBL" id="MW353181">
    <property type="protein sequence ID" value="QPP19656.1"/>
    <property type="molecule type" value="Genomic_DNA"/>
</dbReference>
<dbReference type="RefSeq" id="YP_010050645.1">
    <property type="nucleotide sequence ID" value="NC_054432.1"/>
</dbReference>
<feature type="compositionally biased region" description="Gly residues" evidence="1">
    <location>
        <begin position="676"/>
        <end position="693"/>
    </location>
</feature>
<feature type="region of interest" description="Disordered" evidence="1">
    <location>
        <begin position="673"/>
        <end position="693"/>
    </location>
</feature>
<reference evidence="2 3" key="1">
    <citation type="submission" date="2020-12" db="EMBL/GenBank/DDBJ databases">
        <authorList>
            <person name="Amarh E.D."/>
            <person name="Dedrick R.M."/>
            <person name="Garlena R.A."/>
            <person name="Russell D.A."/>
            <person name="Jacobs-Sera D."/>
            <person name="Hatfull G.F."/>
        </authorList>
    </citation>
    <scope>NUCLEOTIDE SEQUENCE [LARGE SCALE GENOMIC DNA]</scope>
</reference>
<dbReference type="GeneID" id="63911379"/>